<organism evidence="3 4">
    <name type="scientific">Zosterops borbonicus</name>
    <dbReference type="NCBI Taxonomy" id="364589"/>
    <lineage>
        <taxon>Eukaryota</taxon>
        <taxon>Metazoa</taxon>
        <taxon>Chordata</taxon>
        <taxon>Craniata</taxon>
        <taxon>Vertebrata</taxon>
        <taxon>Euteleostomi</taxon>
        <taxon>Archelosauria</taxon>
        <taxon>Archosauria</taxon>
        <taxon>Dinosauria</taxon>
        <taxon>Saurischia</taxon>
        <taxon>Theropoda</taxon>
        <taxon>Coelurosauria</taxon>
        <taxon>Aves</taxon>
        <taxon>Neognathae</taxon>
        <taxon>Neoaves</taxon>
        <taxon>Telluraves</taxon>
        <taxon>Australaves</taxon>
        <taxon>Passeriformes</taxon>
        <taxon>Sylvioidea</taxon>
        <taxon>Zosteropidae</taxon>
        <taxon>Zosterops</taxon>
    </lineage>
</organism>
<dbReference type="EMBL" id="SWJQ01005795">
    <property type="protein sequence ID" value="TRZ05184.1"/>
    <property type="molecule type" value="Genomic_DNA"/>
</dbReference>
<keyword evidence="2" id="KW-1133">Transmembrane helix</keyword>
<comment type="caution">
    <text evidence="3">The sequence shown here is derived from an EMBL/GenBank/DDBJ whole genome shotgun (WGS) entry which is preliminary data.</text>
</comment>
<feature type="compositionally biased region" description="Low complexity" evidence="1">
    <location>
        <begin position="15"/>
        <end position="42"/>
    </location>
</feature>
<accession>A0A8K1FTK7</accession>
<keyword evidence="4" id="KW-1185">Reference proteome</keyword>
<sequence>LTGSPPAKRFPLARPSMLLPSKPLPPILQSSSSTKTHKISSTEQENGKNRSSYDGGCRKKQELSSEGKGHKASLLDSIGGDMKKGSLGPPLIPPIRKAPSPHVGSAAGSLQSSLQLDCHQSWEMRQTSVYSPFCPALMIQHNVNPTTICPKSRGGGGEEEAELTRTSRQVLCWTWLLIPSVMFVVSFGNCTAWVWILQIFEYCDP</sequence>
<gene>
    <name evidence="3" type="ORF">HGM15179_021923</name>
</gene>
<evidence type="ECO:0000256" key="1">
    <source>
        <dbReference type="SAM" id="MobiDB-lite"/>
    </source>
</evidence>
<dbReference type="Proteomes" id="UP000796761">
    <property type="component" value="Unassembled WGS sequence"/>
</dbReference>
<evidence type="ECO:0000313" key="4">
    <source>
        <dbReference type="Proteomes" id="UP000796761"/>
    </source>
</evidence>
<evidence type="ECO:0000256" key="2">
    <source>
        <dbReference type="SAM" id="Phobius"/>
    </source>
</evidence>
<feature type="compositionally biased region" description="Basic and acidic residues" evidence="1">
    <location>
        <begin position="56"/>
        <end position="69"/>
    </location>
</feature>
<keyword evidence="2" id="KW-0812">Transmembrane</keyword>
<reference evidence="3" key="1">
    <citation type="submission" date="2019-04" db="EMBL/GenBank/DDBJ databases">
        <title>Genome assembly of Zosterops borbonicus 15179.</title>
        <authorList>
            <person name="Leroy T."/>
            <person name="Anselmetti Y."/>
            <person name="Tilak M.-K."/>
            <person name="Nabholz B."/>
        </authorList>
    </citation>
    <scope>NUCLEOTIDE SEQUENCE</scope>
    <source>
        <strain evidence="3">HGM_15179</strain>
        <tissue evidence="3">Muscle</tissue>
    </source>
</reference>
<evidence type="ECO:0000313" key="3">
    <source>
        <dbReference type="EMBL" id="TRZ05184.1"/>
    </source>
</evidence>
<feature type="non-terminal residue" evidence="3">
    <location>
        <position position="205"/>
    </location>
</feature>
<name>A0A8K1FTK7_9PASS</name>
<dbReference type="OrthoDB" id="9222567at2759"/>
<feature type="region of interest" description="Disordered" evidence="1">
    <location>
        <begin position="1"/>
        <end position="94"/>
    </location>
</feature>
<feature type="transmembrane region" description="Helical" evidence="2">
    <location>
        <begin position="170"/>
        <end position="196"/>
    </location>
</feature>
<proteinExistence type="predicted"/>
<protein>
    <submittedName>
        <fullName evidence="3">Uncharacterized protein</fullName>
    </submittedName>
</protein>
<keyword evidence="2" id="KW-0472">Membrane</keyword>
<dbReference type="AlphaFoldDB" id="A0A8K1FTK7"/>